<dbReference type="InterPro" id="IPR011990">
    <property type="entry name" value="TPR-like_helical_dom_sf"/>
</dbReference>
<evidence type="ECO:0000259" key="1">
    <source>
        <dbReference type="Pfam" id="PF12688"/>
    </source>
</evidence>
<dbReference type="Proteomes" id="UP001597214">
    <property type="component" value="Unassembled WGS sequence"/>
</dbReference>
<dbReference type="RefSeq" id="WP_377929633.1">
    <property type="nucleotide sequence ID" value="NZ_JBHUEM010000045.1"/>
</dbReference>
<dbReference type="EMBL" id="JBHUEM010000045">
    <property type="protein sequence ID" value="MFD1738426.1"/>
    <property type="molecule type" value="Genomic_DNA"/>
</dbReference>
<gene>
    <name evidence="2" type="ORF">ACFSCX_18035</name>
</gene>
<comment type="caution">
    <text evidence="2">The sequence shown here is derived from an EMBL/GenBank/DDBJ whole genome shotgun (WGS) entry which is preliminary data.</text>
</comment>
<evidence type="ECO:0000313" key="2">
    <source>
        <dbReference type="EMBL" id="MFD1738426.1"/>
    </source>
</evidence>
<dbReference type="Pfam" id="PF12688">
    <property type="entry name" value="TPR_5"/>
    <property type="match status" value="1"/>
</dbReference>
<name>A0ABW4LU82_9BACI</name>
<accession>A0ABW4LU82</accession>
<evidence type="ECO:0000313" key="3">
    <source>
        <dbReference type="Proteomes" id="UP001597214"/>
    </source>
</evidence>
<reference evidence="3" key="1">
    <citation type="journal article" date="2019" name="Int. J. Syst. Evol. Microbiol.">
        <title>The Global Catalogue of Microorganisms (GCM) 10K type strain sequencing project: providing services to taxonomists for standard genome sequencing and annotation.</title>
        <authorList>
            <consortium name="The Broad Institute Genomics Platform"/>
            <consortium name="The Broad Institute Genome Sequencing Center for Infectious Disease"/>
            <person name="Wu L."/>
            <person name="Ma J."/>
        </authorList>
    </citation>
    <scope>NUCLEOTIDE SEQUENCE [LARGE SCALE GENOMIC DNA]</scope>
    <source>
        <strain evidence="3">CCUG 49339</strain>
    </source>
</reference>
<proteinExistence type="predicted"/>
<protein>
    <submittedName>
        <fullName evidence="2">Tetratricopeptide repeat protein</fullName>
    </submittedName>
</protein>
<keyword evidence="3" id="KW-1185">Reference proteome</keyword>
<dbReference type="SUPFAM" id="SSF48452">
    <property type="entry name" value="TPR-like"/>
    <property type="match status" value="1"/>
</dbReference>
<dbReference type="Gene3D" id="1.25.40.10">
    <property type="entry name" value="Tetratricopeptide repeat domain"/>
    <property type="match status" value="1"/>
</dbReference>
<organism evidence="2 3">
    <name type="scientific">Bacillus salitolerans</name>
    <dbReference type="NCBI Taxonomy" id="1437434"/>
    <lineage>
        <taxon>Bacteria</taxon>
        <taxon>Bacillati</taxon>
        <taxon>Bacillota</taxon>
        <taxon>Bacilli</taxon>
        <taxon>Bacillales</taxon>
        <taxon>Bacillaceae</taxon>
        <taxon>Bacillus</taxon>
    </lineage>
</organism>
<sequence length="74" mass="8557">MDKFEEAQKLKELGELTQSMELFKELVCEAPDNASYQYHCACAHDRLGFEREAVPYYEAALQLGLHTEENRGLF</sequence>
<feature type="domain" description="Tetratrico peptide repeat group 5" evidence="1">
    <location>
        <begin position="38"/>
        <end position="71"/>
    </location>
</feature>
<dbReference type="InterPro" id="IPR041656">
    <property type="entry name" value="TPR_5"/>
</dbReference>